<evidence type="ECO:0000313" key="3">
    <source>
        <dbReference type="Proteomes" id="UP001597387"/>
    </source>
</evidence>
<dbReference type="RefSeq" id="WP_255904008.1">
    <property type="nucleotide sequence ID" value="NZ_JAFMZO010000003.1"/>
</dbReference>
<comment type="caution">
    <text evidence="2">The sequence shown here is derived from an EMBL/GenBank/DDBJ whole genome shotgun (WGS) entry which is preliminary data.</text>
</comment>
<proteinExistence type="predicted"/>
<feature type="domain" description="DUF4325" evidence="1">
    <location>
        <begin position="27"/>
        <end position="87"/>
    </location>
</feature>
<gene>
    <name evidence="2" type="ORF">ACFSJU_07540</name>
</gene>
<organism evidence="2 3">
    <name type="scientific">Paradesertivirga mongoliensis</name>
    <dbReference type="NCBI Taxonomy" id="2100740"/>
    <lineage>
        <taxon>Bacteria</taxon>
        <taxon>Pseudomonadati</taxon>
        <taxon>Bacteroidota</taxon>
        <taxon>Sphingobacteriia</taxon>
        <taxon>Sphingobacteriales</taxon>
        <taxon>Sphingobacteriaceae</taxon>
        <taxon>Paradesertivirga</taxon>
    </lineage>
</organism>
<reference evidence="3" key="1">
    <citation type="journal article" date="2019" name="Int. J. Syst. Evol. Microbiol.">
        <title>The Global Catalogue of Microorganisms (GCM) 10K type strain sequencing project: providing services to taxonomists for standard genome sequencing and annotation.</title>
        <authorList>
            <consortium name="The Broad Institute Genomics Platform"/>
            <consortium name="The Broad Institute Genome Sequencing Center for Infectious Disease"/>
            <person name="Wu L."/>
            <person name="Ma J."/>
        </authorList>
    </citation>
    <scope>NUCLEOTIDE SEQUENCE [LARGE SCALE GENOMIC DNA]</scope>
    <source>
        <strain evidence="3">KCTC 42217</strain>
    </source>
</reference>
<evidence type="ECO:0000259" key="1">
    <source>
        <dbReference type="Pfam" id="PF14213"/>
    </source>
</evidence>
<dbReference type="Pfam" id="PF14213">
    <property type="entry name" value="DUF4325"/>
    <property type="match status" value="1"/>
</dbReference>
<dbReference type="EMBL" id="JBHUHZ010000001">
    <property type="protein sequence ID" value="MFD2162241.1"/>
    <property type="molecule type" value="Genomic_DNA"/>
</dbReference>
<dbReference type="Proteomes" id="UP001597387">
    <property type="component" value="Unassembled WGS sequence"/>
</dbReference>
<evidence type="ECO:0000313" key="2">
    <source>
        <dbReference type="EMBL" id="MFD2162241.1"/>
    </source>
</evidence>
<dbReference type="InterPro" id="IPR025474">
    <property type="entry name" value="DUF4325"/>
</dbReference>
<accession>A0ABW4ZL22</accession>
<protein>
    <submittedName>
        <fullName evidence="2">STAS-like domain-containing protein</fullName>
    </submittedName>
</protein>
<sequence length="107" mass="12611">MERFKIEIAKDFNDKLGGRWIKLGPFSGELFYNEVLKEKYQSAMQENEKLHIYLDGTKGYGSSFLDQSFGELSREFGVEEVYKTLIFHSKYFSNSISYIVEEIWGKR</sequence>
<keyword evidence="3" id="KW-1185">Reference proteome</keyword>
<name>A0ABW4ZL22_9SPHI</name>